<evidence type="ECO:0000313" key="2">
    <source>
        <dbReference type="Proteomes" id="UP000005237"/>
    </source>
</evidence>
<organism evidence="1 2">
    <name type="scientific">Caenorhabditis japonica</name>
    <dbReference type="NCBI Taxonomy" id="281687"/>
    <lineage>
        <taxon>Eukaryota</taxon>
        <taxon>Metazoa</taxon>
        <taxon>Ecdysozoa</taxon>
        <taxon>Nematoda</taxon>
        <taxon>Chromadorea</taxon>
        <taxon>Rhabditida</taxon>
        <taxon>Rhabditina</taxon>
        <taxon>Rhabditomorpha</taxon>
        <taxon>Rhabditoidea</taxon>
        <taxon>Rhabditidae</taxon>
        <taxon>Peloderinae</taxon>
        <taxon>Caenorhabditis</taxon>
    </lineage>
</organism>
<reference evidence="2" key="1">
    <citation type="submission" date="2010-08" db="EMBL/GenBank/DDBJ databases">
        <authorList>
            <consortium name="Caenorhabditis japonica Sequencing Consortium"/>
            <person name="Wilson R.K."/>
        </authorList>
    </citation>
    <scope>NUCLEOTIDE SEQUENCE [LARGE SCALE GENOMIC DNA]</scope>
    <source>
        <strain evidence="2">DF5081</strain>
    </source>
</reference>
<keyword evidence="2" id="KW-1185">Reference proteome</keyword>
<protein>
    <submittedName>
        <fullName evidence="1">Uncharacterized protein</fullName>
    </submittedName>
</protein>
<accession>A0A8R1IZZ0</accession>
<reference evidence="1" key="2">
    <citation type="submission" date="2022-06" db="UniProtKB">
        <authorList>
            <consortium name="EnsemblMetazoa"/>
        </authorList>
    </citation>
    <scope>IDENTIFICATION</scope>
    <source>
        <strain evidence="1">DF5081</strain>
    </source>
</reference>
<evidence type="ECO:0000313" key="1">
    <source>
        <dbReference type="EnsemblMetazoa" id="CJA40610.1"/>
    </source>
</evidence>
<sequence length="109" mass="11920">MVESLLPSPIPCPTMGHQPYSVGVPTDTAPVVAGVASTGAVSVGTSDGICRATWKMLSHCWWSREWDDYCSTVGDHVNDSMRSFLIKLREVTSDCFFRFFPLIDVSGTC</sequence>
<dbReference type="AlphaFoldDB" id="A0A8R1IZZ0"/>
<dbReference type="EnsemblMetazoa" id="CJA40610.1">
    <property type="protein sequence ID" value="CJA40610.1"/>
    <property type="gene ID" value="WBGene00216458"/>
</dbReference>
<dbReference type="Proteomes" id="UP000005237">
    <property type="component" value="Unassembled WGS sequence"/>
</dbReference>
<name>A0A8R1IZZ0_CAEJA</name>
<proteinExistence type="predicted"/>